<feature type="transmembrane region" description="Helical" evidence="1">
    <location>
        <begin position="49"/>
        <end position="69"/>
    </location>
</feature>
<reference evidence="3" key="1">
    <citation type="submission" date="2024-04" db="EMBL/GenBank/DDBJ databases">
        <title>Salinicola lusitanus LLJ914,a marine bacterium isolated from the Okinawa Trough.</title>
        <authorList>
            <person name="Li J."/>
        </authorList>
    </citation>
    <scope>NUCLEOTIDE SEQUENCE [LARGE SCALE GENOMIC DNA]</scope>
</reference>
<evidence type="ECO:0000313" key="3">
    <source>
        <dbReference type="Proteomes" id="UP001460270"/>
    </source>
</evidence>
<name>A0AAW0P6M4_9GOBI</name>
<keyword evidence="1" id="KW-0472">Membrane</keyword>
<comment type="caution">
    <text evidence="2">The sequence shown here is derived from an EMBL/GenBank/DDBJ whole genome shotgun (WGS) entry which is preliminary data.</text>
</comment>
<dbReference type="EMBL" id="JBBPFD010000008">
    <property type="protein sequence ID" value="KAK7915724.1"/>
    <property type="molecule type" value="Genomic_DNA"/>
</dbReference>
<keyword evidence="1" id="KW-1133">Transmembrane helix</keyword>
<evidence type="ECO:0000256" key="1">
    <source>
        <dbReference type="SAM" id="Phobius"/>
    </source>
</evidence>
<feature type="transmembrane region" description="Helical" evidence="1">
    <location>
        <begin position="89"/>
        <end position="111"/>
    </location>
</feature>
<accession>A0AAW0P6M4</accession>
<sequence length="247" mass="28194">MVTSNKEIELVPLWDSPSNPLMKSHPTTFAMRPKMNISSQSQKVYRDSYYTAVAKNVIVVTLGVIINYINGMLIHTFRKHQIFYTTPRYILFIHLVVNDMIQLTTVIVLYGSTLRPSLFNIYMLPLGNIVRKHGVPFHSYADDTQLYVRLDQTSHSAPSALIFCLEEIKAWMSHNFLLMYCTPRLGLWQKPSEATTHPELLALNPSSPPLHTVCVCLKLNFALWGIGLSHQLLLTPGMPYPKNYKCN</sequence>
<dbReference type="Proteomes" id="UP001460270">
    <property type="component" value="Unassembled WGS sequence"/>
</dbReference>
<protein>
    <recommendedName>
        <fullName evidence="4">Vomeronasal type-1 receptor</fullName>
    </recommendedName>
</protein>
<proteinExistence type="predicted"/>
<evidence type="ECO:0000313" key="2">
    <source>
        <dbReference type="EMBL" id="KAK7915724.1"/>
    </source>
</evidence>
<keyword evidence="3" id="KW-1185">Reference proteome</keyword>
<gene>
    <name evidence="2" type="ORF">WMY93_011485</name>
</gene>
<organism evidence="2 3">
    <name type="scientific">Mugilogobius chulae</name>
    <name type="common">yellowstripe goby</name>
    <dbReference type="NCBI Taxonomy" id="88201"/>
    <lineage>
        <taxon>Eukaryota</taxon>
        <taxon>Metazoa</taxon>
        <taxon>Chordata</taxon>
        <taxon>Craniata</taxon>
        <taxon>Vertebrata</taxon>
        <taxon>Euteleostomi</taxon>
        <taxon>Actinopterygii</taxon>
        <taxon>Neopterygii</taxon>
        <taxon>Teleostei</taxon>
        <taxon>Neoteleostei</taxon>
        <taxon>Acanthomorphata</taxon>
        <taxon>Gobiaria</taxon>
        <taxon>Gobiiformes</taxon>
        <taxon>Gobioidei</taxon>
        <taxon>Gobiidae</taxon>
        <taxon>Gobionellinae</taxon>
        <taxon>Mugilogobius</taxon>
    </lineage>
</organism>
<dbReference type="PANTHER" id="PTHR33332">
    <property type="entry name" value="REVERSE TRANSCRIPTASE DOMAIN-CONTAINING PROTEIN"/>
    <property type="match status" value="1"/>
</dbReference>
<keyword evidence="1" id="KW-0812">Transmembrane</keyword>
<evidence type="ECO:0008006" key="4">
    <source>
        <dbReference type="Google" id="ProtNLM"/>
    </source>
</evidence>
<dbReference type="AlphaFoldDB" id="A0AAW0P6M4"/>